<comment type="caution">
    <text evidence="2">The sequence shown here is derived from an EMBL/GenBank/DDBJ whole genome shotgun (WGS) entry which is preliminary data.</text>
</comment>
<dbReference type="RefSeq" id="WP_209381993.1">
    <property type="nucleotide sequence ID" value="NZ_JAGIZB010000053.1"/>
</dbReference>
<evidence type="ECO:0000313" key="3">
    <source>
        <dbReference type="Proteomes" id="UP000681594"/>
    </source>
</evidence>
<feature type="region of interest" description="Disordered" evidence="1">
    <location>
        <begin position="1"/>
        <end position="24"/>
    </location>
</feature>
<gene>
    <name evidence="2" type="ORF">J8J14_23530</name>
</gene>
<reference evidence="2 3" key="1">
    <citation type="submission" date="2021-03" db="EMBL/GenBank/DDBJ databases">
        <authorList>
            <person name="So Y."/>
        </authorList>
    </citation>
    <scope>NUCLEOTIDE SEQUENCE [LARGE SCALE GENOMIC DNA]</scope>
    <source>
        <strain evidence="2 3">SSH11</strain>
    </source>
</reference>
<keyword evidence="3" id="KW-1185">Reference proteome</keyword>
<accession>A0ABS4AL14</accession>
<name>A0ABS4AL14_9PROT</name>
<dbReference type="EMBL" id="JAGIZB010000053">
    <property type="protein sequence ID" value="MBP0447727.1"/>
    <property type="molecule type" value="Genomic_DNA"/>
</dbReference>
<sequence length="133" mass="14922">MADDPRGDQADTPEPPEPSRPGSDLEVYAEIDLWLIVECCQPGQPPTQHPQGYIRSHARLSKDGRLRGAPYISTPLQGVDTAAGFVLNQEHKRIVLVEPAMPEDELLDSIVDMRKRAERSWGLSPETVWRRVI</sequence>
<proteinExistence type="predicted"/>
<evidence type="ECO:0000313" key="2">
    <source>
        <dbReference type="EMBL" id="MBP0447727.1"/>
    </source>
</evidence>
<protein>
    <submittedName>
        <fullName evidence="2">Uncharacterized protein</fullName>
    </submittedName>
</protein>
<organism evidence="2 3">
    <name type="scientific">Pararoseomonas baculiformis</name>
    <dbReference type="NCBI Taxonomy" id="2820812"/>
    <lineage>
        <taxon>Bacteria</taxon>
        <taxon>Pseudomonadati</taxon>
        <taxon>Pseudomonadota</taxon>
        <taxon>Alphaproteobacteria</taxon>
        <taxon>Acetobacterales</taxon>
        <taxon>Acetobacteraceae</taxon>
        <taxon>Pararoseomonas</taxon>
    </lineage>
</organism>
<evidence type="ECO:0000256" key="1">
    <source>
        <dbReference type="SAM" id="MobiDB-lite"/>
    </source>
</evidence>
<dbReference type="Proteomes" id="UP000681594">
    <property type="component" value="Unassembled WGS sequence"/>
</dbReference>